<keyword evidence="3 6" id="KW-0812">Transmembrane</keyword>
<dbReference type="Pfam" id="PF13520">
    <property type="entry name" value="AA_permease_2"/>
    <property type="match status" value="1"/>
</dbReference>
<feature type="transmembrane region" description="Helical" evidence="6">
    <location>
        <begin position="183"/>
        <end position="205"/>
    </location>
</feature>
<dbReference type="RefSeq" id="WP_112094183.1">
    <property type="nucleotide sequence ID" value="NZ_QLOE01000007.1"/>
</dbReference>
<evidence type="ECO:0000256" key="5">
    <source>
        <dbReference type="ARBA" id="ARBA00023136"/>
    </source>
</evidence>
<keyword evidence="2" id="KW-1003">Cell membrane</keyword>
<name>A0A328P8Q3_9EURY</name>
<evidence type="ECO:0000256" key="2">
    <source>
        <dbReference type="ARBA" id="ARBA00022475"/>
    </source>
</evidence>
<feature type="transmembrane region" description="Helical" evidence="6">
    <location>
        <begin position="41"/>
        <end position="61"/>
    </location>
</feature>
<feature type="transmembrane region" description="Helical" evidence="6">
    <location>
        <begin position="226"/>
        <end position="250"/>
    </location>
</feature>
<feature type="transmembrane region" description="Helical" evidence="6">
    <location>
        <begin position="82"/>
        <end position="107"/>
    </location>
</feature>
<feature type="transmembrane region" description="Helical" evidence="6">
    <location>
        <begin position="12"/>
        <end position="35"/>
    </location>
</feature>
<proteinExistence type="predicted"/>
<evidence type="ECO:0000256" key="1">
    <source>
        <dbReference type="ARBA" id="ARBA00004651"/>
    </source>
</evidence>
<dbReference type="OrthoDB" id="43026at2157"/>
<evidence type="ECO:0000256" key="6">
    <source>
        <dbReference type="SAM" id="Phobius"/>
    </source>
</evidence>
<feature type="transmembrane region" description="Helical" evidence="6">
    <location>
        <begin position="262"/>
        <end position="284"/>
    </location>
</feature>
<dbReference type="GO" id="GO:0005886">
    <property type="term" value="C:plasma membrane"/>
    <property type="evidence" value="ECO:0007669"/>
    <property type="project" value="UniProtKB-SubCell"/>
</dbReference>
<dbReference type="PANTHER" id="PTHR42770:SF7">
    <property type="entry name" value="MEMBRANE PROTEIN"/>
    <property type="match status" value="1"/>
</dbReference>
<dbReference type="Proteomes" id="UP000249782">
    <property type="component" value="Unassembled WGS sequence"/>
</dbReference>
<dbReference type="GO" id="GO:0022857">
    <property type="term" value="F:transmembrane transporter activity"/>
    <property type="evidence" value="ECO:0007669"/>
    <property type="project" value="InterPro"/>
</dbReference>
<dbReference type="PIRSF" id="PIRSF006060">
    <property type="entry name" value="AA_transporter"/>
    <property type="match status" value="1"/>
</dbReference>
<feature type="transmembrane region" description="Helical" evidence="6">
    <location>
        <begin position="119"/>
        <end position="137"/>
    </location>
</feature>
<dbReference type="InterPro" id="IPR002293">
    <property type="entry name" value="AA/rel_permease1"/>
</dbReference>
<organism evidence="7 8">
    <name type="scientific">Methanothermobacter tenebrarum</name>
    <dbReference type="NCBI Taxonomy" id="680118"/>
    <lineage>
        <taxon>Archaea</taxon>
        <taxon>Methanobacteriati</taxon>
        <taxon>Methanobacteriota</taxon>
        <taxon>Methanomada group</taxon>
        <taxon>Methanobacteria</taxon>
        <taxon>Methanobacteriales</taxon>
        <taxon>Methanobacteriaceae</taxon>
        <taxon>Methanothermobacter</taxon>
    </lineage>
</organism>
<evidence type="ECO:0000313" key="8">
    <source>
        <dbReference type="Proteomes" id="UP000249782"/>
    </source>
</evidence>
<evidence type="ECO:0000256" key="3">
    <source>
        <dbReference type="ARBA" id="ARBA00022692"/>
    </source>
</evidence>
<accession>A0A328P8Q3</accession>
<dbReference type="PANTHER" id="PTHR42770">
    <property type="entry name" value="AMINO ACID TRANSPORTER-RELATED"/>
    <property type="match status" value="1"/>
</dbReference>
<gene>
    <name evidence="7" type="ORF">DPC56_06055</name>
</gene>
<keyword evidence="5 6" id="KW-0472">Membrane</keyword>
<evidence type="ECO:0000256" key="4">
    <source>
        <dbReference type="ARBA" id="ARBA00022989"/>
    </source>
</evidence>
<feature type="transmembrane region" description="Helical" evidence="6">
    <location>
        <begin position="333"/>
        <end position="360"/>
    </location>
</feature>
<comment type="caution">
    <text evidence="7">The sequence shown here is derived from an EMBL/GenBank/DDBJ whole genome shotgun (WGS) entry which is preliminary data.</text>
</comment>
<sequence>MKLRRALTLFDVVNLVIGTIVGADIYIVAAVGAGALGPASILSWFIAGIMAIIIALVFAESSSVLARVGGPYAYARHVFGDFIGFLVGWSLWVSSWVAIAVFPVAFVSYLLHFLSLDPIMQGLVKVVFIVSLTLVNYRGVKVAGKVNDALTVLKLAPLFIFALAGLVYFLMKPDVLMANYTPFAPYGLGGLGGVVVLVFWAYVGFELVTVPSDEVIDPKTTIPRAIILGMVFIMFFYLVTNFVILGVVPWDLLANSRAPLALAGYMLLGPLGALLMTIGALFSISGSEEAGILSTARILYAMASDGLLPRVFASVHPRYRTPHVSLVFQNLTAMVAAILGTATQLISISVFTLLFCYILTCISLPLLKKERIPIKAILGFFVCVYLMVNCSVDSILWGLLLTFIGIPLYLKYATHQPDATFRILARQLQDKIQARRERRFLARFLRLISDFTKKLK</sequence>
<keyword evidence="4 6" id="KW-1133">Transmembrane helix</keyword>
<protein>
    <submittedName>
        <fullName evidence="7">Amino acid transporter</fullName>
    </submittedName>
</protein>
<reference evidence="7 8" key="1">
    <citation type="submission" date="2018-06" db="EMBL/GenBank/DDBJ databases">
        <title>Draft genome sequence of hyperthermophilic methanogen Methanothermobacter tenebrarum sp. MCM-B 1447.</title>
        <authorList>
            <person name="Pore S.D."/>
            <person name="Dagar S."/>
            <person name="Dhakephalkar P.K."/>
        </authorList>
    </citation>
    <scope>NUCLEOTIDE SEQUENCE [LARGE SCALE GENOMIC DNA]</scope>
    <source>
        <strain evidence="7 8">MCM B 1447</strain>
    </source>
</reference>
<dbReference type="Gene3D" id="1.20.1740.10">
    <property type="entry name" value="Amino acid/polyamine transporter I"/>
    <property type="match status" value="1"/>
</dbReference>
<keyword evidence="8" id="KW-1185">Reference proteome</keyword>
<evidence type="ECO:0000313" key="7">
    <source>
        <dbReference type="EMBL" id="RAO78818.1"/>
    </source>
</evidence>
<comment type="subcellular location">
    <subcellularLocation>
        <location evidence="1">Cell membrane</location>
        <topology evidence="1">Multi-pass membrane protein</topology>
    </subcellularLocation>
</comment>
<feature type="transmembrane region" description="Helical" evidence="6">
    <location>
        <begin position="149"/>
        <end position="171"/>
    </location>
</feature>
<dbReference type="AlphaFoldDB" id="A0A328P8Q3"/>
<dbReference type="InterPro" id="IPR050367">
    <property type="entry name" value="APC_superfamily"/>
</dbReference>
<dbReference type="EMBL" id="QLOE01000007">
    <property type="protein sequence ID" value="RAO78818.1"/>
    <property type="molecule type" value="Genomic_DNA"/>
</dbReference>